<dbReference type="AlphaFoldDB" id="A0A5J4L406"/>
<dbReference type="PANTHER" id="PTHR42923">
    <property type="entry name" value="PROTOPORPHYRINOGEN OXIDASE"/>
    <property type="match status" value="1"/>
</dbReference>
<gene>
    <name evidence="2" type="ORF">A45J_1263</name>
</gene>
<dbReference type="EMBL" id="BLAB01000001">
    <property type="protein sequence ID" value="GER93517.1"/>
    <property type="molecule type" value="Genomic_DNA"/>
</dbReference>
<sequence length="402" mass="44451">MTYYDIIIIGAGISGLSLAHYCAKEGLKTLVIEKSKRVGGTLHSHCFEDIDFWVEMGAHTCYNSYRNLIQIMEDCTTISRLVKREKVPFKMLVDGHIRSILSQLNFLELMISIPNIFSLKKQGQSVRSYYSKVIGNKNFQRVLSPAFNAVISQDASNFPADMLFKKRNRRKDIIKKFTLTNGIQSITDSISSQKTIEIIIGKEVLSIEHNSGIFKAVTDSDIYKSDSLAVAVPASVASKLLRNSFPQTAESLAAISVKSVESVGVAVKKDITASIPPVAGIIPLSDSFYSIVSRDTVKHDKYRGFTFHFKPGILNNDAKLKQIAKVLGIKTAQIEHMAAKENFVPSLKVGHDALVSKIEQSISASPLLLTGNYFDGMAIEDCVTRSLREFLRLKKLLASHGG</sequence>
<reference evidence="2" key="1">
    <citation type="submission" date="2019-10" db="EMBL/GenBank/DDBJ databases">
        <title>Metagenomic sequencing of thiosulfate-disproportionating enrichment culture.</title>
        <authorList>
            <person name="Umezawa K."/>
            <person name="Kojima H."/>
            <person name="Fukui M."/>
        </authorList>
    </citation>
    <scope>NUCLEOTIDE SEQUENCE</scope>
    <source>
        <strain evidence="2">45J</strain>
    </source>
</reference>
<comment type="caution">
    <text evidence="2">The sequence shown here is derived from an EMBL/GenBank/DDBJ whole genome shotgun (WGS) entry which is preliminary data.</text>
</comment>
<dbReference type="InterPro" id="IPR050464">
    <property type="entry name" value="Zeta_carotene_desat/Oxidored"/>
</dbReference>
<feature type="domain" description="Amine oxidase" evidence="1">
    <location>
        <begin position="13"/>
        <end position="260"/>
    </location>
</feature>
<dbReference type="GO" id="GO:0016491">
    <property type="term" value="F:oxidoreductase activity"/>
    <property type="evidence" value="ECO:0007669"/>
    <property type="project" value="InterPro"/>
</dbReference>
<organism evidence="2">
    <name type="scientific">hot springs metagenome</name>
    <dbReference type="NCBI Taxonomy" id="433727"/>
    <lineage>
        <taxon>unclassified sequences</taxon>
        <taxon>metagenomes</taxon>
        <taxon>ecological metagenomes</taxon>
    </lineage>
</organism>
<dbReference type="InterPro" id="IPR036188">
    <property type="entry name" value="FAD/NAD-bd_sf"/>
</dbReference>
<protein>
    <submittedName>
        <fullName evidence="2">FAD-dependent oxidoreductase</fullName>
    </submittedName>
</protein>
<evidence type="ECO:0000313" key="2">
    <source>
        <dbReference type="EMBL" id="GER93517.1"/>
    </source>
</evidence>
<dbReference type="Pfam" id="PF01593">
    <property type="entry name" value="Amino_oxidase"/>
    <property type="match status" value="1"/>
</dbReference>
<dbReference type="Gene3D" id="3.50.50.60">
    <property type="entry name" value="FAD/NAD(P)-binding domain"/>
    <property type="match status" value="2"/>
</dbReference>
<accession>A0A5J4L406</accession>
<dbReference type="SUPFAM" id="SSF51905">
    <property type="entry name" value="FAD/NAD(P)-binding domain"/>
    <property type="match status" value="1"/>
</dbReference>
<dbReference type="InterPro" id="IPR002937">
    <property type="entry name" value="Amino_oxidase"/>
</dbReference>
<evidence type="ECO:0000259" key="1">
    <source>
        <dbReference type="Pfam" id="PF01593"/>
    </source>
</evidence>
<dbReference type="PANTHER" id="PTHR42923:SF3">
    <property type="entry name" value="PROTOPORPHYRINOGEN OXIDASE"/>
    <property type="match status" value="1"/>
</dbReference>
<proteinExistence type="predicted"/>
<name>A0A5J4L406_9ZZZZ</name>